<comment type="similarity">
    <text evidence="3">Belongs to the ferric reductase (FRE) family.</text>
</comment>
<keyword evidence="9" id="KW-0274">FAD</keyword>
<dbReference type="InterPro" id="IPR013112">
    <property type="entry name" value="FAD-bd_8"/>
</dbReference>
<evidence type="ECO:0000256" key="10">
    <source>
        <dbReference type="ARBA" id="ARBA00022989"/>
    </source>
</evidence>
<protein>
    <recommendedName>
        <fullName evidence="17">ferric-chelate reductase (NADH)</fullName>
        <ecNumber evidence="17">1.16.1.7</ecNumber>
    </recommendedName>
</protein>
<evidence type="ECO:0000256" key="12">
    <source>
        <dbReference type="ARBA" id="ARBA00023004"/>
    </source>
</evidence>
<keyword evidence="5" id="KW-0349">Heme</keyword>
<keyword evidence="15 18" id="KW-0472">Membrane</keyword>
<keyword evidence="12" id="KW-0408">Iron</keyword>
<evidence type="ECO:0000256" key="1">
    <source>
        <dbReference type="ARBA" id="ARBA00001974"/>
    </source>
</evidence>
<dbReference type="PANTHER" id="PTHR11972:SF69">
    <property type="entry name" value="FERRIC REDUCTION OXIDASE 6-RELATED"/>
    <property type="match status" value="1"/>
</dbReference>
<dbReference type="Pfam" id="PF08030">
    <property type="entry name" value="NAD_binding_6"/>
    <property type="match status" value="1"/>
</dbReference>
<comment type="caution">
    <text evidence="20">The sequence shown here is derived from an EMBL/GenBank/DDBJ whole genome shotgun (WGS) entry which is preliminary data.</text>
</comment>
<comment type="cofactor">
    <cofactor evidence="1">
        <name>FAD</name>
        <dbReference type="ChEBI" id="CHEBI:57692"/>
    </cofactor>
</comment>
<reference evidence="20 21" key="1">
    <citation type="submission" date="2013-09" db="EMBL/GenBank/DDBJ databases">
        <title>Corchorus capsularis genome sequencing.</title>
        <authorList>
            <person name="Alam M."/>
            <person name="Haque M.S."/>
            <person name="Islam M.S."/>
            <person name="Emdad E.M."/>
            <person name="Islam M.M."/>
            <person name="Ahmed B."/>
            <person name="Halim A."/>
            <person name="Hossen Q.M.M."/>
            <person name="Hossain M.Z."/>
            <person name="Ahmed R."/>
            <person name="Khan M.M."/>
            <person name="Islam R."/>
            <person name="Rashid M.M."/>
            <person name="Khan S.A."/>
            <person name="Rahman M.S."/>
            <person name="Alam M."/>
        </authorList>
    </citation>
    <scope>NUCLEOTIDE SEQUENCE [LARGE SCALE GENOMIC DNA]</scope>
    <source>
        <strain evidence="21">cv. CVL-1</strain>
        <tissue evidence="20">Whole seedling</tissue>
    </source>
</reference>
<dbReference type="OMA" id="RLEWHAF"/>
<evidence type="ECO:0000256" key="6">
    <source>
        <dbReference type="ARBA" id="ARBA00022630"/>
    </source>
</evidence>
<feature type="transmembrane region" description="Helical" evidence="18">
    <location>
        <begin position="297"/>
        <end position="326"/>
    </location>
</feature>
<evidence type="ECO:0000256" key="14">
    <source>
        <dbReference type="ARBA" id="ARBA00023065"/>
    </source>
</evidence>
<feature type="transmembrane region" description="Helical" evidence="18">
    <location>
        <begin position="140"/>
        <end position="158"/>
    </location>
</feature>
<evidence type="ECO:0000256" key="16">
    <source>
        <dbReference type="ARBA" id="ARBA00050970"/>
    </source>
</evidence>
<keyword evidence="14" id="KW-0406">Ion transport</keyword>
<evidence type="ECO:0000256" key="8">
    <source>
        <dbReference type="ARBA" id="ARBA00022723"/>
    </source>
</evidence>
<dbReference type="InterPro" id="IPR013121">
    <property type="entry name" value="Fe_red_NAD-bd_6"/>
</dbReference>
<evidence type="ECO:0000256" key="2">
    <source>
        <dbReference type="ARBA" id="ARBA00004141"/>
    </source>
</evidence>
<keyword evidence="7 18" id="KW-0812">Transmembrane</keyword>
<dbReference type="InterPro" id="IPR000778">
    <property type="entry name" value="Cyt_b245_heavy_chain"/>
</dbReference>
<evidence type="ECO:0000256" key="5">
    <source>
        <dbReference type="ARBA" id="ARBA00022617"/>
    </source>
</evidence>
<dbReference type="PRINTS" id="PR00466">
    <property type="entry name" value="GP91PHOX"/>
</dbReference>
<evidence type="ECO:0000313" key="21">
    <source>
        <dbReference type="Proteomes" id="UP000188268"/>
    </source>
</evidence>
<dbReference type="FunFam" id="3.40.50.80:FF:000036">
    <property type="entry name" value="Ferric reduction oxidase 6"/>
    <property type="match status" value="1"/>
</dbReference>
<feature type="transmembrane region" description="Helical" evidence="18">
    <location>
        <begin position="568"/>
        <end position="589"/>
    </location>
</feature>
<keyword evidence="13" id="KW-0520">NAD</keyword>
<feature type="transmembrane region" description="Helical" evidence="18">
    <location>
        <begin position="451"/>
        <end position="471"/>
    </location>
</feature>
<dbReference type="CDD" id="cd06186">
    <property type="entry name" value="NOX_Duox_like_FAD_NADP"/>
    <property type="match status" value="1"/>
</dbReference>
<feature type="transmembrane region" description="Helical" evidence="18">
    <location>
        <begin position="601"/>
        <end position="623"/>
    </location>
</feature>
<dbReference type="SUPFAM" id="SSF52343">
    <property type="entry name" value="Ferredoxin reductase-like, C-terminal NADP-linked domain"/>
    <property type="match status" value="1"/>
</dbReference>
<organism evidence="20 21">
    <name type="scientific">Corchorus capsularis</name>
    <name type="common">Jute</name>
    <dbReference type="NCBI Taxonomy" id="210143"/>
    <lineage>
        <taxon>Eukaryota</taxon>
        <taxon>Viridiplantae</taxon>
        <taxon>Streptophyta</taxon>
        <taxon>Embryophyta</taxon>
        <taxon>Tracheophyta</taxon>
        <taxon>Spermatophyta</taxon>
        <taxon>Magnoliopsida</taxon>
        <taxon>eudicotyledons</taxon>
        <taxon>Gunneridae</taxon>
        <taxon>Pentapetalae</taxon>
        <taxon>rosids</taxon>
        <taxon>malvids</taxon>
        <taxon>Malvales</taxon>
        <taxon>Malvaceae</taxon>
        <taxon>Grewioideae</taxon>
        <taxon>Apeibeae</taxon>
        <taxon>Corchorus</taxon>
    </lineage>
</organism>
<feature type="transmembrane region" description="Helical" evidence="18">
    <location>
        <begin position="73"/>
        <end position="97"/>
    </location>
</feature>
<feature type="transmembrane region" description="Helical" evidence="18">
    <location>
        <begin position="33"/>
        <end position="53"/>
    </location>
</feature>
<dbReference type="EMBL" id="AWWV01012011">
    <property type="protein sequence ID" value="OMO69457.1"/>
    <property type="molecule type" value="Genomic_DNA"/>
</dbReference>
<keyword evidence="6" id="KW-0285">Flavoprotein</keyword>
<dbReference type="Proteomes" id="UP000188268">
    <property type="component" value="Unassembled WGS sequence"/>
</dbReference>
<keyword evidence="8" id="KW-0479">Metal-binding</keyword>
<evidence type="ECO:0000256" key="4">
    <source>
        <dbReference type="ARBA" id="ARBA00022448"/>
    </source>
</evidence>
<keyword evidence="10 18" id="KW-1133">Transmembrane helix</keyword>
<dbReference type="Gramene" id="OMO69457">
    <property type="protein sequence ID" value="OMO69457"/>
    <property type="gene ID" value="CCACVL1_19498"/>
</dbReference>
<dbReference type="InterPro" id="IPR039261">
    <property type="entry name" value="FNR_nucleotide-bd"/>
</dbReference>
<comment type="subcellular location">
    <subcellularLocation>
        <location evidence="2">Membrane</location>
        <topology evidence="2">Multi-pass membrane protein</topology>
    </subcellularLocation>
</comment>
<feature type="transmembrane region" description="Helical" evidence="18">
    <location>
        <begin position="219"/>
        <end position="243"/>
    </location>
</feature>
<keyword evidence="11" id="KW-0560">Oxidoreductase</keyword>
<evidence type="ECO:0000256" key="17">
    <source>
        <dbReference type="ARBA" id="ARBA00066905"/>
    </source>
</evidence>
<sequence>MDNSVKKPLLLSDDGVEPDHVNKSCFLKSTLKWTLKIVMWVIFIAWVGLIFLYPGELGTELVNKIRHATEGTIFGISGSLFLAFSAPILIIAFLAAAHLIISGEDVFEKKKTTKSPRFRLWTFPVLVDGPFGVVSASELIGIILFVVFIIWAAYAYTMRNLSFMTEFASQNVGIVMLELTGLRLGMMGLLCMAFLFLPISRGSLLLRLIDIPFEHATRYHVWLGHLTMMLFTLHGLFYVIAWAMQGTLVKELLQWKSIGIANLPGVISLLAGLFMWVTSLHPVRKDYFELFFYTHQLYVIFVVFLALHVGEFVFTITAGGIFIFMLDRFLRFCQSRKTVDVLSAKCLPCGTVELVLSKPQNLRYNALSFIFLQVRELSWLQWHPFSVSSSPLDGKYHLAVLIKVLGGWTAKLRDSILSMSETEQEMTKTITASVEGPYGHETPYHLMYENLILVAGGIGISPFLAIISDILHRVRDGKPCLPRNVLVVWAVKKSDELPLLSTIDMESICPFFSDKVNIEFNIFVTRESQPSLEEGKVHAAALNSSGCPLSGCSMSVLVGTGNNIWSGLYVIVSTIGFVVLMTLLRIFYIKPYNISTWWYQGLLLIACMVASIIIFGGFVVYLWNLWGKKASAKDEHKQDDTIKVEPDQNGTVSQKTLNQNSLDSSTIIQYGTRPDFKEIYGTVSKKWGSVDVGVIVCGPATLQSSVAKEIRSHNIVRQRQDAIFHFNSHSFDL</sequence>
<dbReference type="AlphaFoldDB" id="A0A1R3HGF5"/>
<dbReference type="InterPro" id="IPR013130">
    <property type="entry name" value="Fe3_Rdtase_TM_dom"/>
</dbReference>
<evidence type="ECO:0000256" key="3">
    <source>
        <dbReference type="ARBA" id="ARBA00006278"/>
    </source>
</evidence>
<evidence type="ECO:0000256" key="15">
    <source>
        <dbReference type="ARBA" id="ARBA00023136"/>
    </source>
</evidence>
<feature type="transmembrane region" description="Helical" evidence="18">
    <location>
        <begin position="179"/>
        <end position="199"/>
    </location>
</feature>
<dbReference type="SUPFAM" id="SSF63380">
    <property type="entry name" value="Riboflavin synthase domain-like"/>
    <property type="match status" value="1"/>
</dbReference>
<dbReference type="PROSITE" id="PS51384">
    <property type="entry name" value="FAD_FR"/>
    <property type="match status" value="1"/>
</dbReference>
<dbReference type="EC" id="1.16.1.7" evidence="17"/>
<evidence type="ECO:0000256" key="11">
    <source>
        <dbReference type="ARBA" id="ARBA00023002"/>
    </source>
</evidence>
<name>A0A1R3HGF5_COCAP</name>
<keyword evidence="21" id="KW-1185">Reference proteome</keyword>
<gene>
    <name evidence="20" type="ORF">CCACVL1_19498</name>
</gene>
<dbReference type="InterPro" id="IPR050369">
    <property type="entry name" value="RBOH/FRE"/>
</dbReference>
<comment type="catalytic activity">
    <reaction evidence="16">
        <text>2 a Fe(II)-siderophore + NAD(+) + H(+) = 2 a Fe(III)-siderophore + NADH</text>
        <dbReference type="Rhea" id="RHEA:15061"/>
        <dbReference type="Rhea" id="RHEA-COMP:11342"/>
        <dbReference type="Rhea" id="RHEA-COMP:11344"/>
        <dbReference type="ChEBI" id="CHEBI:15378"/>
        <dbReference type="ChEBI" id="CHEBI:29033"/>
        <dbReference type="ChEBI" id="CHEBI:29034"/>
        <dbReference type="ChEBI" id="CHEBI:57540"/>
        <dbReference type="ChEBI" id="CHEBI:57945"/>
        <dbReference type="EC" id="1.16.1.7"/>
    </reaction>
</comment>
<dbReference type="GO" id="GO:0046872">
    <property type="term" value="F:metal ion binding"/>
    <property type="evidence" value="ECO:0007669"/>
    <property type="project" value="UniProtKB-KW"/>
</dbReference>
<evidence type="ECO:0000256" key="7">
    <source>
        <dbReference type="ARBA" id="ARBA00022692"/>
    </source>
</evidence>
<feature type="transmembrane region" description="Helical" evidence="18">
    <location>
        <begin position="255"/>
        <end position="277"/>
    </location>
</feature>
<dbReference type="PANTHER" id="PTHR11972">
    <property type="entry name" value="NADPH OXIDASE"/>
    <property type="match status" value="1"/>
</dbReference>
<feature type="domain" description="FAD-binding FR-type" evidence="19">
    <location>
        <begin position="334"/>
        <end position="444"/>
    </location>
</feature>
<dbReference type="GO" id="GO:0006811">
    <property type="term" value="P:monoatomic ion transport"/>
    <property type="evidence" value="ECO:0007669"/>
    <property type="project" value="UniProtKB-KW"/>
</dbReference>
<dbReference type="Pfam" id="PF08022">
    <property type="entry name" value="FAD_binding_8"/>
    <property type="match status" value="1"/>
</dbReference>
<dbReference type="GO" id="GO:0005886">
    <property type="term" value="C:plasma membrane"/>
    <property type="evidence" value="ECO:0007669"/>
    <property type="project" value="TreeGrafter"/>
</dbReference>
<evidence type="ECO:0000256" key="9">
    <source>
        <dbReference type="ARBA" id="ARBA00022827"/>
    </source>
</evidence>
<evidence type="ECO:0000259" key="19">
    <source>
        <dbReference type="PROSITE" id="PS51384"/>
    </source>
</evidence>
<dbReference type="SFLD" id="SFLDG01168">
    <property type="entry name" value="Ferric_reductase_subgroup_(FRE"/>
    <property type="match status" value="1"/>
</dbReference>
<dbReference type="Gene3D" id="3.40.50.80">
    <property type="entry name" value="Nucleotide-binding domain of ferredoxin-NADP reductase (FNR) module"/>
    <property type="match status" value="2"/>
</dbReference>
<evidence type="ECO:0000256" key="13">
    <source>
        <dbReference type="ARBA" id="ARBA00023027"/>
    </source>
</evidence>
<dbReference type="Pfam" id="PF01794">
    <property type="entry name" value="Ferric_reduct"/>
    <property type="match status" value="1"/>
</dbReference>
<keyword evidence="4" id="KW-0813">Transport</keyword>
<dbReference type="GO" id="GO:0140618">
    <property type="term" value="F:ferric-chelate reductase (NADH) activity"/>
    <property type="evidence" value="ECO:0007669"/>
    <property type="project" value="UniProtKB-EC"/>
</dbReference>
<evidence type="ECO:0000313" key="20">
    <source>
        <dbReference type="EMBL" id="OMO69457.1"/>
    </source>
</evidence>
<dbReference type="InterPro" id="IPR017927">
    <property type="entry name" value="FAD-bd_FR_type"/>
</dbReference>
<evidence type="ECO:0000256" key="18">
    <source>
        <dbReference type="SAM" id="Phobius"/>
    </source>
</evidence>
<proteinExistence type="inferred from homology"/>
<dbReference type="InterPro" id="IPR017938">
    <property type="entry name" value="Riboflavin_synthase-like_b-brl"/>
</dbReference>
<dbReference type="OrthoDB" id="167398at2759"/>
<accession>A0A1R3HGF5</accession>
<dbReference type="SFLD" id="SFLDS00052">
    <property type="entry name" value="Ferric_Reductase_Domain"/>
    <property type="match status" value="1"/>
</dbReference>